<evidence type="ECO:0000313" key="3">
    <source>
        <dbReference type="Proteomes" id="UP001168380"/>
    </source>
</evidence>
<name>A0ABT8TGM6_9GAMM</name>
<comment type="caution">
    <text evidence="2">The sequence shown here is derived from an EMBL/GenBank/DDBJ whole genome shotgun (WGS) entry which is preliminary data.</text>
</comment>
<dbReference type="Gene3D" id="3.30.565.10">
    <property type="entry name" value="Histidine kinase-like ATPase, C-terminal domain"/>
    <property type="match status" value="1"/>
</dbReference>
<feature type="domain" description="Histidine kinase/HSP90-like ATPase" evidence="1">
    <location>
        <begin position="14"/>
        <end position="130"/>
    </location>
</feature>
<dbReference type="EMBL" id="JAULRT010000060">
    <property type="protein sequence ID" value="MDO3383061.1"/>
    <property type="molecule type" value="Genomic_DNA"/>
</dbReference>
<dbReference type="Pfam" id="PF13581">
    <property type="entry name" value="HATPase_c_2"/>
    <property type="match status" value="1"/>
</dbReference>
<proteinExistence type="predicted"/>
<dbReference type="GO" id="GO:0005524">
    <property type="term" value="F:ATP binding"/>
    <property type="evidence" value="ECO:0007669"/>
    <property type="project" value="UniProtKB-KW"/>
</dbReference>
<dbReference type="RefSeq" id="WP_302713757.1">
    <property type="nucleotide sequence ID" value="NZ_JAULRT010000060.1"/>
</dbReference>
<gene>
    <name evidence="2" type="ORF">QWI16_12855</name>
</gene>
<accession>A0ABT8TGM6</accession>
<keyword evidence="3" id="KW-1185">Reference proteome</keyword>
<keyword evidence="2" id="KW-0808">Transferase</keyword>
<dbReference type="Proteomes" id="UP001168380">
    <property type="component" value="Unassembled WGS sequence"/>
</dbReference>
<sequence length="134" mass="15167">MREQIQSLTLQRTDELDGLMHQLRTLAARDKLPEPLITDIMVIADEILSNLLKYGGGDRLELNLYRRPGDIELLCIDNGTAFNPLLADRPDLDLPIEKREIGGLGLELVLAMTDTQDYRREANQNFLTLTLPLP</sequence>
<evidence type="ECO:0000313" key="2">
    <source>
        <dbReference type="EMBL" id="MDO3383061.1"/>
    </source>
</evidence>
<organism evidence="2 3">
    <name type="scientific">Gilvimarinus algae</name>
    <dbReference type="NCBI Taxonomy" id="3058037"/>
    <lineage>
        <taxon>Bacteria</taxon>
        <taxon>Pseudomonadati</taxon>
        <taxon>Pseudomonadota</taxon>
        <taxon>Gammaproteobacteria</taxon>
        <taxon>Cellvibrionales</taxon>
        <taxon>Cellvibrionaceae</taxon>
        <taxon>Gilvimarinus</taxon>
    </lineage>
</organism>
<reference evidence="2" key="1">
    <citation type="submission" date="2023-07" db="EMBL/GenBank/DDBJ databases">
        <title>Gilvimarinus algae sp. nov., isolated from the surface of Kelp.</title>
        <authorList>
            <person name="Sun Y.Y."/>
            <person name="Gong Y."/>
            <person name="Du Z.J."/>
        </authorList>
    </citation>
    <scope>NUCLEOTIDE SEQUENCE</scope>
    <source>
        <strain evidence="2">SDUM040014</strain>
    </source>
</reference>
<protein>
    <submittedName>
        <fullName evidence="2">ATP-binding protein</fullName>
        <ecNumber evidence="2">2.7.13.3</ecNumber>
    </submittedName>
</protein>
<dbReference type="InterPro" id="IPR003594">
    <property type="entry name" value="HATPase_dom"/>
</dbReference>
<keyword evidence="2" id="KW-0067">ATP-binding</keyword>
<dbReference type="GO" id="GO:0004673">
    <property type="term" value="F:protein histidine kinase activity"/>
    <property type="evidence" value="ECO:0007669"/>
    <property type="project" value="UniProtKB-EC"/>
</dbReference>
<keyword evidence="2" id="KW-0547">Nucleotide-binding</keyword>
<dbReference type="EC" id="2.7.13.3" evidence="2"/>
<dbReference type="SUPFAM" id="SSF55874">
    <property type="entry name" value="ATPase domain of HSP90 chaperone/DNA topoisomerase II/histidine kinase"/>
    <property type="match status" value="1"/>
</dbReference>
<dbReference type="InterPro" id="IPR036890">
    <property type="entry name" value="HATPase_C_sf"/>
</dbReference>
<dbReference type="CDD" id="cd16936">
    <property type="entry name" value="HATPase_RsbW-like"/>
    <property type="match status" value="1"/>
</dbReference>
<evidence type="ECO:0000259" key="1">
    <source>
        <dbReference type="Pfam" id="PF13581"/>
    </source>
</evidence>